<dbReference type="Pfam" id="PF24947">
    <property type="entry name" value="PGM1_C_vert_fung"/>
    <property type="match status" value="1"/>
</dbReference>
<dbReference type="AlphaFoldDB" id="A0A6M8SRU9"/>
<dbReference type="RefSeq" id="WP_173532099.1">
    <property type="nucleotide sequence ID" value="NZ_CP054143.1"/>
</dbReference>
<evidence type="ECO:0000256" key="4">
    <source>
        <dbReference type="ARBA" id="ARBA00012728"/>
    </source>
</evidence>
<evidence type="ECO:0000259" key="12">
    <source>
        <dbReference type="Pfam" id="PF02880"/>
    </source>
</evidence>
<comment type="cofactor">
    <cofactor evidence="2">
        <name>Mg(2+)</name>
        <dbReference type="ChEBI" id="CHEBI:18420"/>
    </cofactor>
</comment>
<dbReference type="Pfam" id="PF02878">
    <property type="entry name" value="PGM_PMM_I"/>
    <property type="match status" value="1"/>
</dbReference>
<dbReference type="GO" id="GO:0005975">
    <property type="term" value="P:carbohydrate metabolic process"/>
    <property type="evidence" value="ECO:0007669"/>
    <property type="project" value="InterPro"/>
</dbReference>
<dbReference type="EC" id="5.4.2.2" evidence="4"/>
<sequence length="546" mass="58389">MSVLTVASQPYAGQRPGTSGLRKKVTVFQQAHYLENFVQAIFDVVPELNGATLVLGGDGRFYNRVAVQTILKMAAANGVAKVLVGQAGLLSTPAVSCIIRKYAAVGGIVLSASHNPGGPDGDFGIKYNVNNGGPAPEKITEAIYTRTTTINQYKTYTAADLDIDVVGEYTLGNMQVVVLDSVADYAELMADLFDFDAIRAWFAAGHQMRFDAMSAASGPYAKRILEDLLGAPQGTVVNGIPLPDFGGLHPDPNPVYADDLVAHLFGERGSVVSDFGAASDGDADRNMILGRHFIVTPSDSLAVMAANAEKIKGYTRGIAGVARSMPTSCAVDAVAKKRGIACFETPTGWKFFGNLLDAGQVTLCGEESYGTGSDHVREKDGVWAVLFWLNLLAVTGQSVQTIVQQHWQEYGRHFYSRHDYEALDTLAANDLMAHLRRQLPTLAGQTLGEFTVQLADDFAYDDPIDGSRSEQQGIRVVMTDGSRVVFRLSGTGTDGATLRVYLEKFVSDPAGHTVPTQTALAGLIAIAEQLAQIKARTGREAATVVT</sequence>
<dbReference type="GO" id="GO:0004614">
    <property type="term" value="F:phosphoglucomutase activity"/>
    <property type="evidence" value="ECO:0007669"/>
    <property type="project" value="UniProtKB-EC"/>
</dbReference>
<dbReference type="FunFam" id="3.40.120.10:FF:000004">
    <property type="entry name" value="Phosphoglucomutase 5"/>
    <property type="match status" value="1"/>
</dbReference>
<dbReference type="InterPro" id="IPR016066">
    <property type="entry name" value="A-D-PHexomutase_CS"/>
</dbReference>
<feature type="domain" description="Alpha-D-phosphohexomutase alpha/beta/alpha" evidence="10">
    <location>
        <begin position="14"/>
        <end position="153"/>
    </location>
</feature>
<dbReference type="CDD" id="cd03085">
    <property type="entry name" value="PGM1"/>
    <property type="match status" value="1"/>
</dbReference>
<evidence type="ECO:0000259" key="11">
    <source>
        <dbReference type="Pfam" id="PF02879"/>
    </source>
</evidence>
<dbReference type="SUPFAM" id="SSF55957">
    <property type="entry name" value="Phosphoglucomutase, C-terminal domain"/>
    <property type="match status" value="1"/>
</dbReference>
<evidence type="ECO:0000256" key="7">
    <source>
        <dbReference type="ARBA" id="ARBA00022842"/>
    </source>
</evidence>
<keyword evidence="6 9" id="KW-0479">Metal-binding</keyword>
<name>A0A6M8SRU9_9NEIS</name>
<feature type="domain" description="Alpha-D-phosphohexomutase alpha/beta/alpha" evidence="11">
    <location>
        <begin position="185"/>
        <end position="289"/>
    </location>
</feature>
<dbReference type="KEGG" id="dee:HQN60_01895"/>
<dbReference type="FunFam" id="3.30.310.50:FF:000002">
    <property type="entry name" value="Phosphoglucomutase 5"/>
    <property type="match status" value="1"/>
</dbReference>
<comment type="similarity">
    <text evidence="3 9">Belongs to the phosphohexose mutase family.</text>
</comment>
<keyword evidence="14" id="KW-1185">Reference proteome</keyword>
<dbReference type="InterPro" id="IPR005845">
    <property type="entry name" value="A-D-PHexomutase_a/b/a-II"/>
</dbReference>
<proteinExistence type="inferred from homology"/>
<organism evidence="13 14">
    <name type="scientific">Deefgea piscis</name>
    <dbReference type="NCBI Taxonomy" id="2739061"/>
    <lineage>
        <taxon>Bacteria</taxon>
        <taxon>Pseudomonadati</taxon>
        <taxon>Pseudomonadota</taxon>
        <taxon>Betaproteobacteria</taxon>
        <taxon>Neisseriales</taxon>
        <taxon>Chitinibacteraceae</taxon>
        <taxon>Deefgea</taxon>
    </lineage>
</organism>
<keyword evidence="5" id="KW-0597">Phosphoprotein</keyword>
<dbReference type="Gene3D" id="3.40.120.10">
    <property type="entry name" value="Alpha-D-Glucose-1,6-Bisphosphate, subunit A, domain 3"/>
    <property type="match status" value="3"/>
</dbReference>
<dbReference type="EMBL" id="CP054143">
    <property type="protein sequence ID" value="QKJ65589.1"/>
    <property type="molecule type" value="Genomic_DNA"/>
</dbReference>
<dbReference type="SUPFAM" id="SSF53738">
    <property type="entry name" value="Phosphoglucomutase, first 3 domains"/>
    <property type="match status" value="3"/>
</dbReference>
<dbReference type="Proteomes" id="UP000504844">
    <property type="component" value="Chromosome"/>
</dbReference>
<dbReference type="Pfam" id="PF02880">
    <property type="entry name" value="PGM_PMM_III"/>
    <property type="match status" value="1"/>
</dbReference>
<evidence type="ECO:0000256" key="2">
    <source>
        <dbReference type="ARBA" id="ARBA00001946"/>
    </source>
</evidence>
<dbReference type="PROSITE" id="PS00710">
    <property type="entry name" value="PGM_PMM"/>
    <property type="match status" value="1"/>
</dbReference>
<evidence type="ECO:0000259" key="10">
    <source>
        <dbReference type="Pfam" id="PF02878"/>
    </source>
</evidence>
<evidence type="ECO:0000256" key="3">
    <source>
        <dbReference type="ARBA" id="ARBA00010231"/>
    </source>
</evidence>
<feature type="domain" description="Alpha-D-phosphohexomutase alpha/beta/alpha" evidence="12">
    <location>
        <begin position="298"/>
        <end position="410"/>
    </location>
</feature>
<gene>
    <name evidence="13" type="ORF">HQN60_01895</name>
</gene>
<dbReference type="InterPro" id="IPR005841">
    <property type="entry name" value="Alpha-D-phosphohexomutase_SF"/>
</dbReference>
<reference evidence="13 14" key="1">
    <citation type="submission" date="2020-05" db="EMBL/GenBank/DDBJ databases">
        <title>Complete genome sequence of Deefgea sp. D17.</title>
        <authorList>
            <person name="Bae J.-W."/>
            <person name="Han J.E."/>
        </authorList>
    </citation>
    <scope>NUCLEOTIDE SEQUENCE [LARGE SCALE GENOMIC DNA]</scope>
    <source>
        <strain evidence="13 14">D17</strain>
    </source>
</reference>
<evidence type="ECO:0000256" key="8">
    <source>
        <dbReference type="ARBA" id="ARBA00023235"/>
    </source>
</evidence>
<keyword evidence="8 13" id="KW-0413">Isomerase</keyword>
<protein>
    <recommendedName>
        <fullName evidence="4">phosphoglucomutase (alpha-D-glucose-1,6-bisphosphate-dependent)</fullName>
        <ecNumber evidence="4">5.4.2.2</ecNumber>
    </recommendedName>
</protein>
<dbReference type="GO" id="GO:0005829">
    <property type="term" value="C:cytosol"/>
    <property type="evidence" value="ECO:0007669"/>
    <property type="project" value="TreeGrafter"/>
</dbReference>
<evidence type="ECO:0000256" key="5">
    <source>
        <dbReference type="ARBA" id="ARBA00022553"/>
    </source>
</evidence>
<evidence type="ECO:0000313" key="14">
    <source>
        <dbReference type="Proteomes" id="UP000504844"/>
    </source>
</evidence>
<dbReference type="Gene3D" id="3.30.310.50">
    <property type="entry name" value="Alpha-D-phosphohexomutase, C-terminal domain"/>
    <property type="match status" value="1"/>
</dbReference>
<accession>A0A6M8SRU9</accession>
<dbReference type="PANTHER" id="PTHR22573">
    <property type="entry name" value="PHOSPHOHEXOMUTASE FAMILY MEMBER"/>
    <property type="match status" value="1"/>
</dbReference>
<dbReference type="NCBIfam" id="NF005737">
    <property type="entry name" value="PRK07564.1-1"/>
    <property type="match status" value="1"/>
</dbReference>
<comment type="catalytic activity">
    <reaction evidence="1">
        <text>alpha-D-glucose 1-phosphate = alpha-D-glucose 6-phosphate</text>
        <dbReference type="Rhea" id="RHEA:23536"/>
        <dbReference type="ChEBI" id="CHEBI:58225"/>
        <dbReference type="ChEBI" id="CHEBI:58601"/>
        <dbReference type="EC" id="5.4.2.2"/>
    </reaction>
</comment>
<dbReference type="GO" id="GO:0000287">
    <property type="term" value="F:magnesium ion binding"/>
    <property type="evidence" value="ECO:0007669"/>
    <property type="project" value="InterPro"/>
</dbReference>
<dbReference type="InterPro" id="IPR005844">
    <property type="entry name" value="A-D-PHexomutase_a/b/a-I"/>
</dbReference>
<evidence type="ECO:0000313" key="13">
    <source>
        <dbReference type="EMBL" id="QKJ65589.1"/>
    </source>
</evidence>
<keyword evidence="7 9" id="KW-0460">Magnesium</keyword>
<evidence type="ECO:0000256" key="9">
    <source>
        <dbReference type="RuleBase" id="RU004326"/>
    </source>
</evidence>
<dbReference type="InterPro" id="IPR016055">
    <property type="entry name" value="A-D-PHexomutase_a/b/a-I/II/III"/>
</dbReference>
<dbReference type="InterPro" id="IPR005846">
    <property type="entry name" value="A-D-PHexomutase_a/b/a-III"/>
</dbReference>
<evidence type="ECO:0000256" key="1">
    <source>
        <dbReference type="ARBA" id="ARBA00000443"/>
    </source>
</evidence>
<dbReference type="InterPro" id="IPR036900">
    <property type="entry name" value="A-D-PHexomutase_C_sf"/>
</dbReference>
<evidence type="ECO:0000256" key="6">
    <source>
        <dbReference type="ARBA" id="ARBA00022723"/>
    </source>
</evidence>
<dbReference type="Pfam" id="PF02879">
    <property type="entry name" value="PGM_PMM_II"/>
    <property type="match status" value="1"/>
</dbReference>
<dbReference type="InterPro" id="IPR045244">
    <property type="entry name" value="PGM"/>
</dbReference>
<dbReference type="PANTHER" id="PTHR22573:SF2">
    <property type="entry name" value="PHOSPHOGLUCOMUTASE"/>
    <property type="match status" value="1"/>
</dbReference>
<dbReference type="PRINTS" id="PR00509">
    <property type="entry name" value="PGMPMM"/>
</dbReference>
<dbReference type="FunFam" id="3.40.120.10:FF:000005">
    <property type="entry name" value="Phosphoglucomutase 5"/>
    <property type="match status" value="1"/>
</dbReference>